<protein>
    <submittedName>
        <fullName evidence="2">Uncharacterized protein</fullName>
    </submittedName>
</protein>
<reference evidence="2" key="1">
    <citation type="journal article" date="2024" name="Gigascience">
        <title>Chromosome-level genome of the poultry shaft louse Menopon gallinae provides insight into the host-switching and adaptive evolution of parasitic lice.</title>
        <authorList>
            <person name="Xu Y."/>
            <person name="Ma L."/>
            <person name="Liu S."/>
            <person name="Liang Y."/>
            <person name="Liu Q."/>
            <person name="He Z."/>
            <person name="Tian L."/>
            <person name="Duan Y."/>
            <person name="Cai W."/>
            <person name="Li H."/>
            <person name="Song F."/>
        </authorList>
    </citation>
    <scope>NUCLEOTIDE SEQUENCE</scope>
    <source>
        <strain evidence="2">Cailab_2023a</strain>
    </source>
</reference>
<sequence length="121" mass="13124">MDPFRRKDGGIEASPEEIDSGCSAEIFADHPPSQRDGTVLSDEKEILARWREYFSELLNPVRDTKRGRTSAPLGAENSPTEAEVTAAINSFNSGKAAGVDEIRPDVLKALEKEGAYDSIAS</sequence>
<evidence type="ECO:0000313" key="2">
    <source>
        <dbReference type="EMBL" id="KAL0281687.1"/>
    </source>
</evidence>
<accession>A0AAW2II55</accession>
<proteinExistence type="predicted"/>
<comment type="caution">
    <text evidence="2">The sequence shown here is derived from an EMBL/GenBank/DDBJ whole genome shotgun (WGS) entry which is preliminary data.</text>
</comment>
<organism evidence="2">
    <name type="scientific">Menopon gallinae</name>
    <name type="common">poultry shaft louse</name>
    <dbReference type="NCBI Taxonomy" id="328185"/>
    <lineage>
        <taxon>Eukaryota</taxon>
        <taxon>Metazoa</taxon>
        <taxon>Ecdysozoa</taxon>
        <taxon>Arthropoda</taxon>
        <taxon>Hexapoda</taxon>
        <taxon>Insecta</taxon>
        <taxon>Pterygota</taxon>
        <taxon>Neoptera</taxon>
        <taxon>Paraneoptera</taxon>
        <taxon>Psocodea</taxon>
        <taxon>Troctomorpha</taxon>
        <taxon>Phthiraptera</taxon>
        <taxon>Amblycera</taxon>
        <taxon>Menoponidae</taxon>
        <taxon>Menopon</taxon>
    </lineage>
</organism>
<dbReference type="EMBL" id="JARGDH010000001">
    <property type="protein sequence ID" value="KAL0281687.1"/>
    <property type="molecule type" value="Genomic_DNA"/>
</dbReference>
<gene>
    <name evidence="2" type="ORF">PYX00_002597</name>
</gene>
<name>A0AAW2II55_9NEOP</name>
<feature type="compositionally biased region" description="Basic and acidic residues" evidence="1">
    <location>
        <begin position="1"/>
        <end position="10"/>
    </location>
</feature>
<evidence type="ECO:0000256" key="1">
    <source>
        <dbReference type="SAM" id="MobiDB-lite"/>
    </source>
</evidence>
<dbReference type="AlphaFoldDB" id="A0AAW2II55"/>
<feature type="region of interest" description="Disordered" evidence="1">
    <location>
        <begin position="1"/>
        <end position="21"/>
    </location>
</feature>